<name>A0ACC2MLU5_PERAE</name>
<organism evidence="1 2">
    <name type="scientific">Persea americana</name>
    <name type="common">Avocado</name>
    <dbReference type="NCBI Taxonomy" id="3435"/>
    <lineage>
        <taxon>Eukaryota</taxon>
        <taxon>Viridiplantae</taxon>
        <taxon>Streptophyta</taxon>
        <taxon>Embryophyta</taxon>
        <taxon>Tracheophyta</taxon>
        <taxon>Spermatophyta</taxon>
        <taxon>Magnoliopsida</taxon>
        <taxon>Magnoliidae</taxon>
        <taxon>Laurales</taxon>
        <taxon>Lauraceae</taxon>
        <taxon>Persea</taxon>
    </lineage>
</organism>
<comment type="caution">
    <text evidence="1">The sequence shown here is derived from an EMBL/GenBank/DDBJ whole genome shotgun (WGS) entry which is preliminary data.</text>
</comment>
<proteinExistence type="predicted"/>
<dbReference type="Proteomes" id="UP001234297">
    <property type="component" value="Chromosome 2"/>
</dbReference>
<protein>
    <submittedName>
        <fullName evidence="1">Uncharacterized protein</fullName>
    </submittedName>
</protein>
<evidence type="ECO:0000313" key="1">
    <source>
        <dbReference type="EMBL" id="KAJ8646583.1"/>
    </source>
</evidence>
<dbReference type="EMBL" id="CM056810">
    <property type="protein sequence ID" value="KAJ8646583.1"/>
    <property type="molecule type" value="Genomic_DNA"/>
</dbReference>
<keyword evidence="2" id="KW-1185">Reference proteome</keyword>
<gene>
    <name evidence="1" type="ORF">MRB53_008331</name>
</gene>
<accession>A0ACC2MLU5</accession>
<evidence type="ECO:0000313" key="2">
    <source>
        <dbReference type="Proteomes" id="UP001234297"/>
    </source>
</evidence>
<sequence length="141" mass="15873">MASSSSAKTTISNAKFEVEKFDGTNNFGMWQCEDESKASGKSKQVEFDIISVKSDDDYTNEEKTPVDVILIELEGDETGEEKTPVQEPPQEEADSIAISRPKRNIRKPQRFTDMVAYALLMVEECVPTTYKKAKRHSESVE</sequence>
<reference evidence="1 2" key="1">
    <citation type="journal article" date="2022" name="Hortic Res">
        <title>A haplotype resolved chromosomal level avocado genome allows analysis of novel avocado genes.</title>
        <authorList>
            <person name="Nath O."/>
            <person name="Fletcher S.J."/>
            <person name="Hayward A."/>
            <person name="Shaw L.M."/>
            <person name="Masouleh A.K."/>
            <person name="Furtado A."/>
            <person name="Henry R.J."/>
            <person name="Mitter N."/>
        </authorList>
    </citation>
    <scope>NUCLEOTIDE SEQUENCE [LARGE SCALE GENOMIC DNA]</scope>
    <source>
        <strain evidence="2">cv. Hass</strain>
    </source>
</reference>